<dbReference type="AlphaFoldDB" id="A0A1S3CZ14"/>
<dbReference type="KEGG" id="dci:103508014"/>
<keyword evidence="3" id="KW-0810">Translation regulation</keyword>
<dbReference type="InterPro" id="IPR019770">
    <property type="entry name" value="TIF_eIF_4E_CS"/>
</dbReference>
<keyword evidence="2 7" id="KW-0396">Initiation factor</keyword>
<feature type="region of interest" description="Disordered" evidence="8">
    <location>
        <begin position="1"/>
        <end position="30"/>
    </location>
</feature>
<dbReference type="InterPro" id="IPR023398">
    <property type="entry name" value="TIF_eIF4e-like"/>
</dbReference>
<comment type="similarity">
    <text evidence="1 7">Belongs to the eukaryotic initiation factor 4E family.</text>
</comment>
<accession>A0A1S3CZ14</accession>
<evidence type="ECO:0000256" key="7">
    <source>
        <dbReference type="RuleBase" id="RU004374"/>
    </source>
</evidence>
<dbReference type="InterPro" id="IPR001040">
    <property type="entry name" value="TIF_eIF_4E"/>
</dbReference>
<dbReference type="PaxDb" id="121845-A0A1S3CZ14"/>
<dbReference type="Gene3D" id="3.30.760.10">
    <property type="entry name" value="RNA Cap, Translation Initiation Factor Eif4e"/>
    <property type="match status" value="1"/>
</dbReference>
<keyword evidence="4 7" id="KW-0694">RNA-binding</keyword>
<dbReference type="Proteomes" id="UP000079169">
    <property type="component" value="Unplaced"/>
</dbReference>
<evidence type="ECO:0000256" key="8">
    <source>
        <dbReference type="SAM" id="MobiDB-lite"/>
    </source>
</evidence>
<evidence type="ECO:0000256" key="2">
    <source>
        <dbReference type="ARBA" id="ARBA00022540"/>
    </source>
</evidence>
<proteinExistence type="inferred from homology"/>
<evidence type="ECO:0000313" key="10">
    <source>
        <dbReference type="RefSeq" id="XP_008470763.1"/>
    </source>
</evidence>
<dbReference type="STRING" id="121845.A0A1S3CZ14"/>
<evidence type="ECO:0000256" key="5">
    <source>
        <dbReference type="ARBA" id="ARBA00022917"/>
    </source>
</evidence>
<reference evidence="10" key="1">
    <citation type="submission" date="2025-08" db="UniProtKB">
        <authorList>
            <consortium name="RefSeq"/>
        </authorList>
    </citation>
    <scope>IDENTIFICATION</scope>
</reference>
<organism evidence="9 10">
    <name type="scientific">Diaphorina citri</name>
    <name type="common">Asian citrus psyllid</name>
    <dbReference type="NCBI Taxonomy" id="121845"/>
    <lineage>
        <taxon>Eukaryota</taxon>
        <taxon>Metazoa</taxon>
        <taxon>Ecdysozoa</taxon>
        <taxon>Arthropoda</taxon>
        <taxon>Hexapoda</taxon>
        <taxon>Insecta</taxon>
        <taxon>Pterygota</taxon>
        <taxon>Neoptera</taxon>
        <taxon>Paraneoptera</taxon>
        <taxon>Hemiptera</taxon>
        <taxon>Sternorrhyncha</taxon>
        <taxon>Psylloidea</taxon>
        <taxon>Psyllidae</taxon>
        <taxon>Diaphorininae</taxon>
        <taxon>Diaphorina</taxon>
    </lineage>
</organism>
<evidence type="ECO:0000256" key="4">
    <source>
        <dbReference type="ARBA" id="ARBA00022884"/>
    </source>
</evidence>
<evidence type="ECO:0000256" key="3">
    <source>
        <dbReference type="ARBA" id="ARBA00022845"/>
    </source>
</evidence>
<dbReference type="GeneID" id="103508014"/>
<dbReference type="OMA" id="EEFWAIV"/>
<protein>
    <recommendedName>
        <fullName evidence="6">eIF-4F 25 kDa subunit</fullName>
    </recommendedName>
</protein>
<evidence type="ECO:0000256" key="6">
    <source>
        <dbReference type="ARBA" id="ARBA00032656"/>
    </source>
</evidence>
<dbReference type="PANTHER" id="PTHR11960:SF8">
    <property type="entry name" value="EUKARYOTIC TRANSLATION INITIATION FACTOR 4E1-RELATED"/>
    <property type="match status" value="1"/>
</dbReference>
<dbReference type="RefSeq" id="XP_008470763.1">
    <property type="nucleotide sequence ID" value="XM_008472541.2"/>
</dbReference>
<dbReference type="GO" id="GO:0000340">
    <property type="term" value="F:RNA 7-methylguanosine cap binding"/>
    <property type="evidence" value="ECO:0007669"/>
    <property type="project" value="UniProtKB-ARBA"/>
</dbReference>
<sequence>MANFSKSSDVEEKEQQPQENTTTTAVTTPEVESELMIKHPLHNKWTLWYFENDKNKGWEENQREITSFSTVEDFWCVFNHIKQASDLRVGCDYSLFKSGIRPMWEDETNKNGGRWLISLDRKQRSSELNAFWLEILLCLIGEAFDDYSEDICGAVVNVRAKGDKIGIWTVDASRSKSDGILSIGRKIKERLGIGAEYQIVYQSHRDTASRTSSTSKNSFTL</sequence>
<gene>
    <name evidence="10" type="primary">LOC103508014</name>
</gene>
<keyword evidence="5 7" id="KW-0648">Protein biosynthesis</keyword>
<dbReference type="PANTHER" id="PTHR11960">
    <property type="entry name" value="EUKARYOTIC TRANSLATION INITIATION FACTOR 4E RELATED"/>
    <property type="match status" value="1"/>
</dbReference>
<dbReference type="SUPFAM" id="SSF55418">
    <property type="entry name" value="eIF4e-like"/>
    <property type="match status" value="1"/>
</dbReference>
<name>A0A1S3CZ14_DIACI</name>
<evidence type="ECO:0000313" key="9">
    <source>
        <dbReference type="Proteomes" id="UP000079169"/>
    </source>
</evidence>
<dbReference type="GO" id="GO:0003743">
    <property type="term" value="F:translation initiation factor activity"/>
    <property type="evidence" value="ECO:0007669"/>
    <property type="project" value="UniProtKB-KW"/>
</dbReference>
<evidence type="ECO:0000256" key="1">
    <source>
        <dbReference type="ARBA" id="ARBA00009860"/>
    </source>
</evidence>
<dbReference type="GO" id="GO:0016281">
    <property type="term" value="C:eukaryotic translation initiation factor 4F complex"/>
    <property type="evidence" value="ECO:0007669"/>
    <property type="project" value="TreeGrafter"/>
</dbReference>
<dbReference type="PROSITE" id="PS00813">
    <property type="entry name" value="IF4E"/>
    <property type="match status" value="1"/>
</dbReference>
<dbReference type="Pfam" id="PF01652">
    <property type="entry name" value="IF4E"/>
    <property type="match status" value="1"/>
</dbReference>
<keyword evidence="9" id="KW-1185">Reference proteome</keyword>
<dbReference type="GO" id="GO:0006417">
    <property type="term" value="P:regulation of translation"/>
    <property type="evidence" value="ECO:0007669"/>
    <property type="project" value="UniProtKB-KW"/>
</dbReference>